<dbReference type="RefSeq" id="XP_013439556.1">
    <property type="nucleotide sequence ID" value="XM_013584102.1"/>
</dbReference>
<keyword evidence="2" id="KW-0732">Signal</keyword>
<keyword evidence="1" id="KW-1133">Transmembrane helix</keyword>
<feature type="transmembrane region" description="Helical" evidence="1">
    <location>
        <begin position="248"/>
        <end position="265"/>
    </location>
</feature>
<keyword evidence="4" id="KW-1185">Reference proteome</keyword>
<evidence type="ECO:0000313" key="4">
    <source>
        <dbReference type="Proteomes" id="UP000030754"/>
    </source>
</evidence>
<dbReference type="VEuPathDB" id="ToxoDB:ENH_00010270"/>
<reference evidence="3" key="2">
    <citation type="submission" date="2013-10" db="EMBL/GenBank/DDBJ databases">
        <authorList>
            <person name="Aslett M."/>
        </authorList>
    </citation>
    <scope>NUCLEOTIDE SEQUENCE [LARGE SCALE GENOMIC DNA]</scope>
    <source>
        <strain evidence="3">Houghton</strain>
    </source>
</reference>
<proteinExistence type="predicted"/>
<feature type="chain" id="PRO_5004675699" evidence="2">
    <location>
        <begin position="20"/>
        <end position="266"/>
    </location>
</feature>
<accession>U6MIC2</accession>
<dbReference type="Proteomes" id="UP000030754">
    <property type="component" value="Unassembled WGS sequence"/>
</dbReference>
<dbReference type="GeneID" id="25471212"/>
<name>U6MIC2_9EIME</name>
<sequence>MSQLGLLACYAGLLAGAAAPNFSAGVPIRSAIVNPHRKSLEIKPPSFAHVAAAPAAEEKTDACLPILNALRTEGLGGLLSELVKATSDEVKSSLSPPTKSDTKTSVTDIVKELAGESKDSCDATNANTSKYSGLVITFEHSTTFDCGALIKESFTAGLRHLEQENYDASAQTNKLGVEPLNDPAAKNLAAIVSTKAGKVSCAATTDCTAGSNVLFCYFIEPLAADEARPIETEVYEALLKRQRGSASITVPAITVTLFFLTLIMLG</sequence>
<keyword evidence="1" id="KW-0812">Transmembrane</keyword>
<dbReference type="EMBL" id="HG722370">
    <property type="protein sequence ID" value="CDJ62194.1"/>
    <property type="molecule type" value="Genomic_DNA"/>
</dbReference>
<gene>
    <name evidence="3" type="ORF">ENH_00010270</name>
</gene>
<evidence type="ECO:0000313" key="3">
    <source>
        <dbReference type="EMBL" id="CDJ62194.1"/>
    </source>
</evidence>
<feature type="signal peptide" evidence="2">
    <location>
        <begin position="1"/>
        <end position="19"/>
    </location>
</feature>
<protein>
    <submittedName>
        <fullName evidence="3">SAG family member</fullName>
    </submittedName>
</protein>
<reference evidence="3" key="1">
    <citation type="submission" date="2013-10" db="EMBL/GenBank/DDBJ databases">
        <title>Genomic analysis of the causative agents of coccidiosis in chickens.</title>
        <authorList>
            <person name="Reid A.J."/>
            <person name="Blake D."/>
            <person name="Billington K."/>
            <person name="Browne H."/>
            <person name="Dunn M."/>
            <person name="Hung S."/>
            <person name="Kawahara F."/>
            <person name="Miranda-Saavedra D."/>
            <person name="Mourier T."/>
            <person name="Nagra H."/>
            <person name="Otto T.D."/>
            <person name="Rawlings N."/>
            <person name="Sanchez A."/>
            <person name="Sanders M."/>
            <person name="Subramaniam C."/>
            <person name="Tay Y."/>
            <person name="Dear P."/>
            <person name="Doerig C."/>
            <person name="Gruber A."/>
            <person name="Parkinson J."/>
            <person name="Shirley M."/>
            <person name="Wan K.L."/>
            <person name="Berriman M."/>
            <person name="Tomley F."/>
            <person name="Pain A."/>
        </authorList>
    </citation>
    <scope>NUCLEOTIDE SEQUENCE [LARGE SCALE GENOMIC DNA]</scope>
    <source>
        <strain evidence="3">Houghton</strain>
    </source>
</reference>
<organism evidence="3 4">
    <name type="scientific">Eimeria necatrix</name>
    <dbReference type="NCBI Taxonomy" id="51315"/>
    <lineage>
        <taxon>Eukaryota</taxon>
        <taxon>Sar</taxon>
        <taxon>Alveolata</taxon>
        <taxon>Apicomplexa</taxon>
        <taxon>Conoidasida</taxon>
        <taxon>Coccidia</taxon>
        <taxon>Eucoccidiorida</taxon>
        <taxon>Eimeriorina</taxon>
        <taxon>Eimeriidae</taxon>
        <taxon>Eimeria</taxon>
    </lineage>
</organism>
<dbReference type="AlphaFoldDB" id="U6MIC2"/>
<keyword evidence="1" id="KW-0472">Membrane</keyword>
<evidence type="ECO:0000256" key="1">
    <source>
        <dbReference type="SAM" id="Phobius"/>
    </source>
</evidence>
<evidence type="ECO:0000256" key="2">
    <source>
        <dbReference type="SAM" id="SignalP"/>
    </source>
</evidence>